<evidence type="ECO:0000256" key="4">
    <source>
        <dbReference type="ARBA" id="ARBA00009228"/>
    </source>
</evidence>
<feature type="domain" description="Peptidase S1" evidence="22">
    <location>
        <begin position="180"/>
        <end position="376"/>
    </location>
</feature>
<evidence type="ECO:0000259" key="22">
    <source>
        <dbReference type="PROSITE" id="PS50240"/>
    </source>
</evidence>
<dbReference type="SMART" id="SM00130">
    <property type="entry name" value="KR"/>
    <property type="match status" value="1"/>
</dbReference>
<keyword evidence="12" id="KW-0378">Hydrolase</keyword>
<evidence type="ECO:0000256" key="19">
    <source>
        <dbReference type="SAM" id="SignalP"/>
    </source>
</evidence>
<feature type="disulfide bond" evidence="17">
    <location>
        <begin position="63"/>
        <end position="72"/>
    </location>
</feature>
<evidence type="ECO:0000259" key="21">
    <source>
        <dbReference type="PROSITE" id="PS50070"/>
    </source>
</evidence>
<keyword evidence="24" id="KW-1185">Reference proteome</keyword>
<dbReference type="PROSITE" id="PS50070">
    <property type="entry name" value="KRINGLE_2"/>
    <property type="match status" value="1"/>
</dbReference>
<dbReference type="InterPro" id="IPR000742">
    <property type="entry name" value="EGF"/>
</dbReference>
<keyword evidence="13" id="KW-0720">Serine protease</keyword>
<comment type="subcellular location">
    <subcellularLocation>
        <location evidence="3">Secreted</location>
    </subcellularLocation>
</comment>
<dbReference type="GO" id="GO:0005615">
    <property type="term" value="C:extracellular space"/>
    <property type="evidence" value="ECO:0007669"/>
    <property type="project" value="TreeGrafter"/>
</dbReference>
<dbReference type="PROSITE" id="PS01186">
    <property type="entry name" value="EGF_2"/>
    <property type="match status" value="1"/>
</dbReference>
<evidence type="ECO:0000256" key="9">
    <source>
        <dbReference type="ARBA" id="ARBA00022572"/>
    </source>
</evidence>
<dbReference type="InterPro" id="IPR038178">
    <property type="entry name" value="Kringle_sf"/>
</dbReference>
<dbReference type="FunFam" id="2.40.10.10:FF:000060">
    <property type="entry name" value="Acrosin"/>
    <property type="match status" value="1"/>
</dbReference>
<dbReference type="InterPro" id="IPR001254">
    <property type="entry name" value="Trypsin_dom"/>
</dbReference>
<dbReference type="InterPro" id="IPR018114">
    <property type="entry name" value="TRYPSIN_HIS"/>
</dbReference>
<dbReference type="Pfam" id="PF00089">
    <property type="entry name" value="Trypsin"/>
    <property type="match status" value="1"/>
</dbReference>
<dbReference type="SUPFAM" id="SSF57440">
    <property type="entry name" value="Kringle-like"/>
    <property type="match status" value="1"/>
</dbReference>
<evidence type="ECO:0000313" key="24">
    <source>
        <dbReference type="Proteomes" id="UP000694392"/>
    </source>
</evidence>
<evidence type="ECO:0000256" key="10">
    <source>
        <dbReference type="ARBA" id="ARBA00022670"/>
    </source>
</evidence>
<evidence type="ECO:0000256" key="1">
    <source>
        <dbReference type="ARBA" id="ARBA00000942"/>
    </source>
</evidence>
<evidence type="ECO:0000256" key="5">
    <source>
        <dbReference type="ARBA" id="ARBA00013183"/>
    </source>
</evidence>
<dbReference type="GO" id="GO:0004252">
    <property type="term" value="F:serine-type endopeptidase activity"/>
    <property type="evidence" value="ECO:0007669"/>
    <property type="project" value="UniProtKB-EC"/>
</dbReference>
<evidence type="ECO:0000256" key="6">
    <source>
        <dbReference type="ARBA" id="ARBA00019414"/>
    </source>
</evidence>
<dbReference type="OMA" id="YNQWIEE"/>
<evidence type="ECO:0000256" key="7">
    <source>
        <dbReference type="ARBA" id="ARBA00022525"/>
    </source>
</evidence>
<name>A0A8D0HCA1_SPHPU</name>
<dbReference type="AlphaFoldDB" id="A0A8D0HCA1"/>
<comment type="function">
    <text evidence="2">Specifically cleaves the zymogen plasminogen to form the active enzyme plasmin.</text>
</comment>
<dbReference type="PROSITE" id="PS00021">
    <property type="entry name" value="KRINGLE_1"/>
    <property type="match status" value="1"/>
</dbReference>
<keyword evidence="14" id="KW-0865">Zymogen</keyword>
<dbReference type="PRINTS" id="PR00722">
    <property type="entry name" value="CHYMOTRYPSIN"/>
</dbReference>
<dbReference type="PRINTS" id="PR00018">
    <property type="entry name" value="KRINGLE"/>
</dbReference>
<reference evidence="23" key="1">
    <citation type="submission" date="2025-08" db="UniProtKB">
        <authorList>
            <consortium name="Ensembl"/>
        </authorList>
    </citation>
    <scope>IDENTIFICATION</scope>
</reference>
<dbReference type="PROSITE" id="PS50240">
    <property type="entry name" value="TRYPSIN_DOM"/>
    <property type="match status" value="1"/>
</dbReference>
<evidence type="ECO:0000256" key="17">
    <source>
        <dbReference type="PROSITE-ProRule" id="PRU00076"/>
    </source>
</evidence>
<accession>A0A8D0HCA1</accession>
<evidence type="ECO:0000256" key="14">
    <source>
        <dbReference type="ARBA" id="ARBA00023145"/>
    </source>
</evidence>
<dbReference type="PROSITE" id="PS00134">
    <property type="entry name" value="TRYPSIN_HIS"/>
    <property type="match status" value="1"/>
</dbReference>
<dbReference type="SMART" id="SM00020">
    <property type="entry name" value="Tryp_SPc"/>
    <property type="match status" value="1"/>
</dbReference>
<proteinExistence type="inferred from homology"/>
<dbReference type="InterPro" id="IPR000001">
    <property type="entry name" value="Kringle"/>
</dbReference>
<dbReference type="GO" id="GO:0033628">
    <property type="term" value="P:regulation of cell adhesion mediated by integrin"/>
    <property type="evidence" value="ECO:0007669"/>
    <property type="project" value="TreeGrafter"/>
</dbReference>
<sequence>MKLLLIISVMLSALVTDLESTQNWQKRHKLPGKSKSGHKGCNCLNEGTCISYTLFSQINRCWCPEGYSGDYCEIEKDSKCYTEKGEDYRGTVAKSDNNEECLSWDSALLYRWPYHAGMKDALRHGLGKHNYCRNPNGSSRPWCYVRRGYRSIQKLCDIQMCRREIEPTCGQRTFNKYFKIVNGYTAAIESQPWIATIFQYNQNMNREKFFCGGSLIEPCWVLTAAHCFQDKSIVPYSQYTVILGKSRLDTTDNKEQTFQVESIILHEGYSDETCGHNNDIALIKIRSSSGHCAVESDYVKTICLPPNNLVLRDNSQCEVSGYGKEDHTDFQYAHRLKSTNVNIISQSLCQDEYYNANQVNDNMICAGDTQWNTDACSVSVL</sequence>
<dbReference type="FunFam" id="2.40.20.10:FF:000001">
    <property type="entry name" value="Urokinase-type plasminogen activator"/>
    <property type="match status" value="1"/>
</dbReference>
<feature type="domain" description="EGF-like" evidence="20">
    <location>
        <begin position="37"/>
        <end position="73"/>
    </location>
</feature>
<dbReference type="InterPro" id="IPR009003">
    <property type="entry name" value="Peptidase_S1_PA"/>
</dbReference>
<dbReference type="Gene3D" id="2.40.20.10">
    <property type="entry name" value="Plasminogen Kringle 4"/>
    <property type="match status" value="1"/>
</dbReference>
<dbReference type="CDD" id="cd00108">
    <property type="entry name" value="KR"/>
    <property type="match status" value="1"/>
</dbReference>
<organism evidence="23 24">
    <name type="scientific">Sphenodon punctatus</name>
    <name type="common">Tuatara</name>
    <name type="synonym">Hatteria punctata</name>
    <dbReference type="NCBI Taxonomy" id="8508"/>
    <lineage>
        <taxon>Eukaryota</taxon>
        <taxon>Metazoa</taxon>
        <taxon>Chordata</taxon>
        <taxon>Craniata</taxon>
        <taxon>Vertebrata</taxon>
        <taxon>Euteleostomi</taxon>
        <taxon>Lepidosauria</taxon>
        <taxon>Sphenodontia</taxon>
        <taxon>Sphenodontidae</taxon>
        <taxon>Sphenodon</taxon>
    </lineage>
</organism>
<keyword evidence="15 17" id="KW-1015">Disulfide bond</keyword>
<feature type="domain" description="Kringle" evidence="21">
    <location>
        <begin position="79"/>
        <end position="161"/>
    </location>
</feature>
<dbReference type="Ensembl" id="ENSSPUT00000023466.1">
    <property type="protein sequence ID" value="ENSSPUP00000022021.1"/>
    <property type="gene ID" value="ENSSPUG00000016908.1"/>
</dbReference>
<dbReference type="PROSITE" id="PS50026">
    <property type="entry name" value="EGF_3"/>
    <property type="match status" value="1"/>
</dbReference>
<dbReference type="Pfam" id="PF00051">
    <property type="entry name" value="Kringle"/>
    <property type="match status" value="1"/>
</dbReference>
<dbReference type="InterPro" id="IPR001314">
    <property type="entry name" value="Peptidase_S1A"/>
</dbReference>
<dbReference type="PROSITE" id="PS00022">
    <property type="entry name" value="EGF_1"/>
    <property type="match status" value="1"/>
</dbReference>
<dbReference type="PANTHER" id="PTHR24264:SF38">
    <property type="entry name" value="UROKINASE-TYPE PLASMINOGEN ACTIVATOR"/>
    <property type="match status" value="1"/>
</dbReference>
<reference evidence="23" key="2">
    <citation type="submission" date="2025-09" db="UniProtKB">
        <authorList>
            <consortium name="Ensembl"/>
        </authorList>
    </citation>
    <scope>IDENTIFICATION</scope>
</reference>
<dbReference type="GeneTree" id="ENSGT00940000164426"/>
<dbReference type="PANTHER" id="PTHR24264">
    <property type="entry name" value="TRYPSIN-RELATED"/>
    <property type="match status" value="1"/>
</dbReference>
<keyword evidence="11 19" id="KW-0732">Signal</keyword>
<dbReference type="CDD" id="cd00190">
    <property type="entry name" value="Tryp_SPc"/>
    <property type="match status" value="1"/>
</dbReference>
<comment type="catalytic activity">
    <reaction evidence="1">
        <text>Specific cleavage of Arg-|-Val bond in plasminogen to form plasmin.</text>
        <dbReference type="EC" id="3.4.21.73"/>
    </reaction>
</comment>
<dbReference type="Proteomes" id="UP000694392">
    <property type="component" value="Unplaced"/>
</dbReference>
<evidence type="ECO:0000256" key="11">
    <source>
        <dbReference type="ARBA" id="ARBA00022729"/>
    </source>
</evidence>
<protein>
    <recommendedName>
        <fullName evidence="6">Urokinase-type plasminogen activator</fullName>
        <ecNumber evidence="5">3.4.21.73</ecNumber>
    </recommendedName>
</protein>
<keyword evidence="9 18" id="KW-0420">Kringle</keyword>
<evidence type="ECO:0000256" key="13">
    <source>
        <dbReference type="ARBA" id="ARBA00022825"/>
    </source>
</evidence>
<feature type="signal peptide" evidence="19">
    <location>
        <begin position="1"/>
        <end position="20"/>
    </location>
</feature>
<keyword evidence="16" id="KW-0617">Plasminogen activation</keyword>
<keyword evidence="7" id="KW-0964">Secreted</keyword>
<evidence type="ECO:0000259" key="20">
    <source>
        <dbReference type="PROSITE" id="PS50026"/>
    </source>
</evidence>
<dbReference type="SUPFAM" id="SSF50494">
    <property type="entry name" value="Trypsin-like serine proteases"/>
    <property type="match status" value="1"/>
</dbReference>
<dbReference type="InterPro" id="IPR018056">
    <property type="entry name" value="Kringle_CS"/>
</dbReference>
<feature type="chain" id="PRO_5034028577" description="Urokinase-type plasminogen activator" evidence="19">
    <location>
        <begin position="21"/>
        <end position="381"/>
    </location>
</feature>
<dbReference type="InterPro" id="IPR043504">
    <property type="entry name" value="Peptidase_S1_PA_chymotrypsin"/>
</dbReference>
<evidence type="ECO:0000256" key="12">
    <source>
        <dbReference type="ARBA" id="ARBA00022801"/>
    </source>
</evidence>
<evidence type="ECO:0000313" key="23">
    <source>
        <dbReference type="Ensembl" id="ENSSPUP00000022021.1"/>
    </source>
</evidence>
<comment type="caution">
    <text evidence="17">Lacks conserved residue(s) required for the propagation of feature annotation.</text>
</comment>
<dbReference type="Gene3D" id="2.10.25.10">
    <property type="entry name" value="Laminin"/>
    <property type="match status" value="1"/>
</dbReference>
<evidence type="ECO:0000256" key="18">
    <source>
        <dbReference type="PROSITE-ProRule" id="PRU00121"/>
    </source>
</evidence>
<dbReference type="Gene3D" id="2.40.10.10">
    <property type="entry name" value="Trypsin-like serine proteases"/>
    <property type="match status" value="2"/>
</dbReference>
<keyword evidence="8 17" id="KW-0245">EGF-like domain</keyword>
<evidence type="ECO:0000256" key="16">
    <source>
        <dbReference type="ARBA" id="ARBA00023202"/>
    </source>
</evidence>
<evidence type="ECO:0000256" key="15">
    <source>
        <dbReference type="ARBA" id="ARBA00023157"/>
    </source>
</evidence>
<dbReference type="InterPro" id="IPR013806">
    <property type="entry name" value="Kringle-like"/>
</dbReference>
<keyword evidence="10" id="KW-0645">Protease</keyword>
<evidence type="ECO:0000256" key="3">
    <source>
        <dbReference type="ARBA" id="ARBA00004613"/>
    </source>
</evidence>
<dbReference type="EC" id="3.4.21.73" evidence="5"/>
<evidence type="ECO:0000256" key="8">
    <source>
        <dbReference type="ARBA" id="ARBA00022536"/>
    </source>
</evidence>
<comment type="similarity">
    <text evidence="4">Belongs to the peptidase S1 family. Snake venom subfamily.</text>
</comment>
<evidence type="ECO:0000256" key="2">
    <source>
        <dbReference type="ARBA" id="ARBA00004018"/>
    </source>
</evidence>
<dbReference type="InterPro" id="IPR050127">
    <property type="entry name" value="Serine_Proteases_S1"/>
</dbReference>
<dbReference type="GO" id="GO:0031639">
    <property type="term" value="P:plasminogen activation"/>
    <property type="evidence" value="ECO:0007669"/>
    <property type="project" value="TreeGrafter"/>
</dbReference>